<name>A0A2W2ITE3_9ACTN</name>
<keyword evidence="1" id="KW-0472">Membrane</keyword>
<organism evidence="2 3">
    <name type="scientific">Spongiactinospora gelatinilytica</name>
    <dbReference type="NCBI Taxonomy" id="2666298"/>
    <lineage>
        <taxon>Bacteria</taxon>
        <taxon>Bacillati</taxon>
        <taxon>Actinomycetota</taxon>
        <taxon>Actinomycetes</taxon>
        <taxon>Streptosporangiales</taxon>
        <taxon>Streptosporangiaceae</taxon>
        <taxon>Spongiactinospora</taxon>
    </lineage>
</organism>
<feature type="transmembrane region" description="Helical" evidence="1">
    <location>
        <begin position="109"/>
        <end position="127"/>
    </location>
</feature>
<protein>
    <submittedName>
        <fullName evidence="2">Uncharacterized protein</fullName>
    </submittedName>
</protein>
<accession>A0A2W2ITE3</accession>
<reference evidence="2 3" key="1">
    <citation type="submission" date="2018-01" db="EMBL/GenBank/DDBJ databases">
        <title>Draft genome sequence of Sphaerisporangium sp. 7K107.</title>
        <authorList>
            <person name="Sahin N."/>
            <person name="Saygin H."/>
            <person name="Ay H."/>
        </authorList>
    </citation>
    <scope>NUCLEOTIDE SEQUENCE [LARGE SCALE GENOMIC DNA]</scope>
    <source>
        <strain evidence="2 3">7K107</strain>
    </source>
</reference>
<dbReference type="Proteomes" id="UP000248544">
    <property type="component" value="Unassembled WGS sequence"/>
</dbReference>
<proteinExistence type="predicted"/>
<evidence type="ECO:0000313" key="2">
    <source>
        <dbReference type="EMBL" id="PZG53014.1"/>
    </source>
</evidence>
<keyword evidence="1" id="KW-1133">Transmembrane helix</keyword>
<gene>
    <name evidence="2" type="ORF">C1I98_06450</name>
</gene>
<dbReference type="EMBL" id="POUA01000030">
    <property type="protein sequence ID" value="PZG53014.1"/>
    <property type="molecule type" value="Genomic_DNA"/>
</dbReference>
<evidence type="ECO:0000313" key="3">
    <source>
        <dbReference type="Proteomes" id="UP000248544"/>
    </source>
</evidence>
<evidence type="ECO:0000256" key="1">
    <source>
        <dbReference type="SAM" id="Phobius"/>
    </source>
</evidence>
<keyword evidence="3" id="KW-1185">Reference proteome</keyword>
<keyword evidence="1" id="KW-0812">Transmembrane</keyword>
<sequence>MSAFDVVVMACGLLLIVLAAQNLGAALTAARGDGTPGTFTAARVECVLHPGHEQCTWVGEFRSDDGAVRRDGVGFYGSDRAMFTPGRHSRAFDTGRPGHVYGPGGSNEWIVVALLMAAGAGLMAWPLRRRRARQSQES</sequence>
<comment type="caution">
    <text evidence="2">The sequence shown here is derived from an EMBL/GenBank/DDBJ whole genome shotgun (WGS) entry which is preliminary data.</text>
</comment>
<dbReference type="AlphaFoldDB" id="A0A2W2ITE3"/>